<feature type="signal peptide" evidence="3">
    <location>
        <begin position="1"/>
        <end position="19"/>
    </location>
</feature>
<feature type="chain" id="PRO_5007893960" description="Yeast cell wall synthesis Kre9/Knh1-like N-terminal domain-containing protein" evidence="3">
    <location>
        <begin position="20"/>
        <end position="271"/>
    </location>
</feature>
<proteinExistence type="predicted"/>
<feature type="domain" description="Yeast cell wall synthesis Kre9/Knh1-like N-terminal" evidence="4">
    <location>
        <begin position="25"/>
        <end position="118"/>
    </location>
</feature>
<dbReference type="EMBL" id="KV417809">
    <property type="protein sequence ID" value="KZP05984.1"/>
    <property type="molecule type" value="Genomic_DNA"/>
</dbReference>
<keyword evidence="1 3" id="KW-0732">Signal</keyword>
<dbReference type="STRING" id="436010.A0A167WE04"/>
<sequence>MFSLLVIPALLAAVASVHADPNPNTPGPGAVYNEGAACPIAWDVDPTGKWTDMKIELMTGANLDMVTLMTVTTVDGTDATKNTFSWTCPDVTPNAAEYFYQFTSASSTDTLWTTRFTIASSSGATTAAATPTQQGTTIPWGVGSIVGGSGASSTGGSAASSTAPATSSAASSSAGSSSASSSSASIASPATSAPATTASASTASGLKTSATSAPLTIGQSASSKTGVLSTPSTSASGSSANAAVGAFSVDARLYQTAAALFVAAAGLNVLL</sequence>
<accession>A0A167WE04</accession>
<evidence type="ECO:0000256" key="1">
    <source>
        <dbReference type="ARBA" id="ARBA00022729"/>
    </source>
</evidence>
<dbReference type="OrthoDB" id="2432613at2759"/>
<dbReference type="Proteomes" id="UP000076532">
    <property type="component" value="Unassembled WGS sequence"/>
</dbReference>
<dbReference type="PANTHER" id="PTHR40633">
    <property type="entry name" value="MATRIX PROTEIN, PUTATIVE (AFU_ORTHOLOGUE AFUA_8G05410)-RELATED"/>
    <property type="match status" value="1"/>
</dbReference>
<feature type="region of interest" description="Disordered" evidence="2">
    <location>
        <begin position="151"/>
        <end position="178"/>
    </location>
</feature>
<dbReference type="Pfam" id="PF10342">
    <property type="entry name" value="Kre9_KNH"/>
    <property type="match status" value="1"/>
</dbReference>
<evidence type="ECO:0000313" key="5">
    <source>
        <dbReference type="EMBL" id="KZP05984.1"/>
    </source>
</evidence>
<evidence type="ECO:0000256" key="2">
    <source>
        <dbReference type="SAM" id="MobiDB-lite"/>
    </source>
</evidence>
<evidence type="ECO:0000256" key="3">
    <source>
        <dbReference type="SAM" id="SignalP"/>
    </source>
</evidence>
<reference evidence="5 6" key="1">
    <citation type="journal article" date="2016" name="Mol. Biol. Evol.">
        <title>Comparative Genomics of Early-Diverging Mushroom-Forming Fungi Provides Insights into the Origins of Lignocellulose Decay Capabilities.</title>
        <authorList>
            <person name="Nagy L.G."/>
            <person name="Riley R."/>
            <person name="Tritt A."/>
            <person name="Adam C."/>
            <person name="Daum C."/>
            <person name="Floudas D."/>
            <person name="Sun H."/>
            <person name="Yadav J.S."/>
            <person name="Pangilinan J."/>
            <person name="Larsson K.H."/>
            <person name="Matsuura K."/>
            <person name="Barry K."/>
            <person name="Labutti K."/>
            <person name="Kuo R."/>
            <person name="Ohm R.A."/>
            <person name="Bhattacharya S.S."/>
            <person name="Shirouzu T."/>
            <person name="Yoshinaga Y."/>
            <person name="Martin F.M."/>
            <person name="Grigoriev I.V."/>
            <person name="Hibbett D.S."/>
        </authorList>
    </citation>
    <scope>NUCLEOTIDE SEQUENCE [LARGE SCALE GENOMIC DNA]</scope>
    <source>
        <strain evidence="5 6">CBS 109695</strain>
    </source>
</reference>
<dbReference type="AlphaFoldDB" id="A0A167WE04"/>
<evidence type="ECO:0000259" key="4">
    <source>
        <dbReference type="Pfam" id="PF10342"/>
    </source>
</evidence>
<dbReference type="InterPro" id="IPR052982">
    <property type="entry name" value="SRP1/TIP1-like"/>
</dbReference>
<name>A0A167WE04_9AGAM</name>
<protein>
    <recommendedName>
        <fullName evidence="4">Yeast cell wall synthesis Kre9/Knh1-like N-terminal domain-containing protein</fullName>
    </recommendedName>
</protein>
<evidence type="ECO:0000313" key="6">
    <source>
        <dbReference type="Proteomes" id="UP000076532"/>
    </source>
</evidence>
<keyword evidence="6" id="KW-1185">Reference proteome</keyword>
<organism evidence="5 6">
    <name type="scientific">Athelia psychrophila</name>
    <dbReference type="NCBI Taxonomy" id="1759441"/>
    <lineage>
        <taxon>Eukaryota</taxon>
        <taxon>Fungi</taxon>
        <taxon>Dikarya</taxon>
        <taxon>Basidiomycota</taxon>
        <taxon>Agaricomycotina</taxon>
        <taxon>Agaricomycetes</taxon>
        <taxon>Agaricomycetidae</taxon>
        <taxon>Atheliales</taxon>
        <taxon>Atheliaceae</taxon>
        <taxon>Athelia</taxon>
    </lineage>
</organism>
<dbReference type="PANTHER" id="PTHR40633:SF1">
    <property type="entry name" value="GPI ANCHORED SERINE-THREONINE RICH PROTEIN (AFU_ORTHOLOGUE AFUA_1G03630)"/>
    <property type="match status" value="1"/>
</dbReference>
<dbReference type="InterPro" id="IPR018466">
    <property type="entry name" value="Kre9/Knh1-like_N"/>
</dbReference>
<gene>
    <name evidence="5" type="ORF">FIBSPDRAFT_914783</name>
</gene>